<dbReference type="Proteomes" id="UP000299102">
    <property type="component" value="Unassembled WGS sequence"/>
</dbReference>
<comment type="caution">
    <text evidence="2">The sequence shown here is derived from an EMBL/GenBank/DDBJ whole genome shotgun (WGS) entry which is preliminary data.</text>
</comment>
<evidence type="ECO:0000313" key="2">
    <source>
        <dbReference type="EMBL" id="GBP00675.1"/>
    </source>
</evidence>
<dbReference type="AlphaFoldDB" id="A0A4C1SF14"/>
<reference evidence="2 3" key="1">
    <citation type="journal article" date="2019" name="Commun. Biol.">
        <title>The bagworm genome reveals a unique fibroin gene that provides high tensile strength.</title>
        <authorList>
            <person name="Kono N."/>
            <person name="Nakamura H."/>
            <person name="Ohtoshi R."/>
            <person name="Tomita M."/>
            <person name="Numata K."/>
            <person name="Arakawa K."/>
        </authorList>
    </citation>
    <scope>NUCLEOTIDE SEQUENCE [LARGE SCALE GENOMIC DNA]</scope>
</reference>
<sequence>MFRRLALATHNSRPQGCLFKRYNCLQLPTARGPSGGKDLSKEPGRVVVPVTVDVNARGHPLSSPRFCLNFTRSRDSNPDICHNLAFNSTPAHSSKFEFGFDLDTNFDPNLSLTSDPVRPLLGRTADRLVWGVLSIATAHPARRPPPARTAEHARRRVNTVRA</sequence>
<keyword evidence="3" id="KW-1185">Reference proteome</keyword>
<accession>A0A4C1SF14</accession>
<protein>
    <submittedName>
        <fullName evidence="2">Uncharacterized protein</fullName>
    </submittedName>
</protein>
<gene>
    <name evidence="2" type="ORF">EVAR_76931_1</name>
</gene>
<evidence type="ECO:0000313" key="3">
    <source>
        <dbReference type="Proteomes" id="UP000299102"/>
    </source>
</evidence>
<proteinExistence type="predicted"/>
<dbReference type="EMBL" id="BGZK01000006">
    <property type="protein sequence ID" value="GBP00675.1"/>
    <property type="molecule type" value="Genomic_DNA"/>
</dbReference>
<feature type="compositionally biased region" description="Basic residues" evidence="1">
    <location>
        <begin position="153"/>
        <end position="162"/>
    </location>
</feature>
<feature type="region of interest" description="Disordered" evidence="1">
    <location>
        <begin position="140"/>
        <end position="162"/>
    </location>
</feature>
<name>A0A4C1SF14_EUMVA</name>
<organism evidence="2 3">
    <name type="scientific">Eumeta variegata</name>
    <name type="common">Bagworm moth</name>
    <name type="synonym">Eumeta japonica</name>
    <dbReference type="NCBI Taxonomy" id="151549"/>
    <lineage>
        <taxon>Eukaryota</taxon>
        <taxon>Metazoa</taxon>
        <taxon>Ecdysozoa</taxon>
        <taxon>Arthropoda</taxon>
        <taxon>Hexapoda</taxon>
        <taxon>Insecta</taxon>
        <taxon>Pterygota</taxon>
        <taxon>Neoptera</taxon>
        <taxon>Endopterygota</taxon>
        <taxon>Lepidoptera</taxon>
        <taxon>Glossata</taxon>
        <taxon>Ditrysia</taxon>
        <taxon>Tineoidea</taxon>
        <taxon>Psychidae</taxon>
        <taxon>Oiketicinae</taxon>
        <taxon>Eumeta</taxon>
    </lineage>
</organism>
<evidence type="ECO:0000256" key="1">
    <source>
        <dbReference type="SAM" id="MobiDB-lite"/>
    </source>
</evidence>